<dbReference type="SUPFAM" id="SSF69118">
    <property type="entry name" value="AhpD-like"/>
    <property type="match status" value="1"/>
</dbReference>
<comment type="caution">
    <text evidence="2">The sequence shown here is derived from an EMBL/GenBank/DDBJ whole genome shotgun (WGS) entry which is preliminary data.</text>
</comment>
<keyword evidence="3" id="KW-1185">Reference proteome</keyword>
<gene>
    <name evidence="2" type="ORF">ACFQ16_21375</name>
</gene>
<organism evidence="2 3">
    <name type="scientific">Saccharopolyspora rosea</name>
    <dbReference type="NCBI Taxonomy" id="524884"/>
    <lineage>
        <taxon>Bacteria</taxon>
        <taxon>Bacillati</taxon>
        <taxon>Actinomycetota</taxon>
        <taxon>Actinomycetes</taxon>
        <taxon>Pseudonocardiales</taxon>
        <taxon>Pseudonocardiaceae</taxon>
        <taxon>Saccharopolyspora</taxon>
    </lineage>
</organism>
<accession>A0ABW3FYC9</accession>
<evidence type="ECO:0000259" key="1">
    <source>
        <dbReference type="Pfam" id="PF02627"/>
    </source>
</evidence>
<dbReference type="PANTHER" id="PTHR34846">
    <property type="entry name" value="4-CARBOXYMUCONOLACTONE DECARBOXYLASE FAMILY PROTEIN (AFU_ORTHOLOGUE AFUA_6G11590)"/>
    <property type="match status" value="1"/>
</dbReference>
<dbReference type="RefSeq" id="WP_263251571.1">
    <property type="nucleotide sequence ID" value="NZ_BAABLT010000045.1"/>
</dbReference>
<sequence length="151" mass="16575">MARMQHLRRDVADGLKAMYALETFLDGSEVPKGLLDLLRLRVSQLNGCSYCVDMHSRDAKKAGETDERLFAVAAWRESPHFTDAERAALGLAEAATRISDNPHGVPDDVWEQAREHFDEPALGVLTLAIAAINAWNRINVINRTVAGGGAH</sequence>
<feature type="domain" description="Carboxymuconolactone decarboxylase-like" evidence="1">
    <location>
        <begin position="17"/>
        <end position="94"/>
    </location>
</feature>
<evidence type="ECO:0000313" key="2">
    <source>
        <dbReference type="EMBL" id="MFD0922305.1"/>
    </source>
</evidence>
<dbReference type="Gene3D" id="1.20.1290.10">
    <property type="entry name" value="AhpD-like"/>
    <property type="match status" value="1"/>
</dbReference>
<name>A0ABW3FYC9_9PSEU</name>
<dbReference type="NCBIfam" id="TIGR00778">
    <property type="entry name" value="ahpD_dom"/>
    <property type="match status" value="1"/>
</dbReference>
<dbReference type="PANTHER" id="PTHR34846:SF7">
    <property type="entry name" value="BLL7811 PROTEIN"/>
    <property type="match status" value="1"/>
</dbReference>
<dbReference type="InterPro" id="IPR003779">
    <property type="entry name" value="CMD-like"/>
</dbReference>
<dbReference type="InterPro" id="IPR029032">
    <property type="entry name" value="AhpD-like"/>
</dbReference>
<dbReference type="EMBL" id="JBHTIW010000020">
    <property type="protein sequence ID" value="MFD0922305.1"/>
    <property type="molecule type" value="Genomic_DNA"/>
</dbReference>
<dbReference type="Pfam" id="PF02627">
    <property type="entry name" value="CMD"/>
    <property type="match status" value="1"/>
</dbReference>
<protein>
    <submittedName>
        <fullName evidence="2">Carboxymuconolactone decarboxylase family protein</fullName>
    </submittedName>
</protein>
<dbReference type="InterPro" id="IPR004675">
    <property type="entry name" value="AhpD_core"/>
</dbReference>
<proteinExistence type="predicted"/>
<dbReference type="Proteomes" id="UP001597018">
    <property type="component" value="Unassembled WGS sequence"/>
</dbReference>
<reference evidence="3" key="1">
    <citation type="journal article" date="2019" name="Int. J. Syst. Evol. Microbiol.">
        <title>The Global Catalogue of Microorganisms (GCM) 10K type strain sequencing project: providing services to taxonomists for standard genome sequencing and annotation.</title>
        <authorList>
            <consortium name="The Broad Institute Genomics Platform"/>
            <consortium name="The Broad Institute Genome Sequencing Center for Infectious Disease"/>
            <person name="Wu L."/>
            <person name="Ma J."/>
        </authorList>
    </citation>
    <scope>NUCLEOTIDE SEQUENCE [LARGE SCALE GENOMIC DNA]</scope>
    <source>
        <strain evidence="3">CCUG 56401</strain>
    </source>
</reference>
<evidence type="ECO:0000313" key="3">
    <source>
        <dbReference type="Proteomes" id="UP001597018"/>
    </source>
</evidence>